<dbReference type="eggNOG" id="COG1305">
    <property type="taxonomic scope" value="Bacteria"/>
</dbReference>
<dbReference type="Proteomes" id="UP000034681">
    <property type="component" value="Unassembled WGS sequence"/>
</dbReference>
<proteinExistence type="predicted"/>
<protein>
    <submittedName>
        <fullName evidence="2">Transglutaminase</fullName>
    </submittedName>
</protein>
<dbReference type="InterPro" id="IPR002931">
    <property type="entry name" value="Transglutaminase-like"/>
</dbReference>
<dbReference type="Gene3D" id="3.10.620.30">
    <property type="match status" value="1"/>
</dbReference>
<dbReference type="InterPro" id="IPR038765">
    <property type="entry name" value="Papain-like_cys_pep_sf"/>
</dbReference>
<reference evidence="2" key="1">
    <citation type="submission" date="2012-04" db="EMBL/GenBank/DDBJ databases">
        <authorList>
            <person name="Borisov I.G."/>
            <person name="Ivanikova N.V."/>
            <person name="Pinevich A.V."/>
        </authorList>
    </citation>
    <scope>NUCLEOTIDE SEQUENCE</scope>
    <source>
        <strain evidence="2">CALU 1027</strain>
    </source>
</reference>
<dbReference type="Gene3D" id="2.130.10.10">
    <property type="entry name" value="YVTN repeat-like/Quinoprotein amine dehydrogenase"/>
    <property type="match status" value="1"/>
</dbReference>
<dbReference type="AlphaFoldDB" id="A0A0M2PUS5"/>
<comment type="caution">
    <text evidence="2">The sequence shown here is derived from an EMBL/GenBank/DDBJ whole genome shotgun (WGS) entry which is preliminary data.</text>
</comment>
<evidence type="ECO:0000259" key="1">
    <source>
        <dbReference type="SMART" id="SM00460"/>
    </source>
</evidence>
<dbReference type="Pfam" id="PF01841">
    <property type="entry name" value="Transglut_core"/>
    <property type="match status" value="1"/>
</dbReference>
<dbReference type="SUPFAM" id="SSF63825">
    <property type="entry name" value="YWTD domain"/>
    <property type="match status" value="1"/>
</dbReference>
<sequence>MTILSPALPRFSASPRIIYPLSVARLCGLGVWQGQFLSLDRFQGYVVQIDPDTDNVRILNNQQVDLFRDSNSLTVGDDILWFTKGTRIYRCDLHTWEVTYVAEVKDRAEGIAVAGNTLYVSNARLGLIYVVSATQGNTITQFRAPGVGQEYLVVQGEDLWVCDDTEQTVYCLDRATGQQRFSFLTPFEHPSGLNFLPVSGEDHPPQPQLYVLYSGEQPYIQDDPNGYEPLRLANRDRSLIQALHYCYDPDRHYALSHGYRLELSYVEELAPLDPVTLEDVEWRIALPSTTNRQRVVSVEPFGLPYTLEEQDGERVAVFKFPQLTEVDRQVFGWRAVIETYGIKYQLLPKDVDLTEEFSEAFKAQYLVDNENLAMDTDVVRMAAKEAVGSETNPLRQILSIRDYVYDHLSYRLTTHIDNPDVVLQRGTGSCGEYVGVLLALCRLNGIACRTVGRYKCPQPPDQFHQPLYPDYNHVWLEFYLPGIGWLPMESNPDDVDYGPHPMRFFMGLAWYHAEIGRGLPFERVFSQGTNIKELPGAMSIGNLAVNHVRFRILGEIAPHPDSFPNSGS</sequence>
<evidence type="ECO:0000313" key="3">
    <source>
        <dbReference type="Proteomes" id="UP000034681"/>
    </source>
</evidence>
<dbReference type="EMBL" id="AJTX02000010">
    <property type="protein sequence ID" value="KKI98141.1"/>
    <property type="molecule type" value="Genomic_DNA"/>
</dbReference>
<feature type="domain" description="Transglutaminase-like" evidence="1">
    <location>
        <begin position="422"/>
        <end position="492"/>
    </location>
</feature>
<name>A0A0M2PUS5_PROHO</name>
<dbReference type="OrthoDB" id="9804872at2"/>
<gene>
    <name evidence="2" type="ORF">PROH_20825</name>
</gene>
<dbReference type="STRING" id="317619.GCA_000332315_02393"/>
<dbReference type="SMART" id="SM00460">
    <property type="entry name" value="TGc"/>
    <property type="match status" value="1"/>
</dbReference>
<accession>A0A0M2PUS5</accession>
<organism evidence="2 3">
    <name type="scientific">Prochlorothrix hollandica PCC 9006 = CALU 1027</name>
    <dbReference type="NCBI Taxonomy" id="317619"/>
    <lineage>
        <taxon>Bacteria</taxon>
        <taxon>Bacillati</taxon>
        <taxon>Cyanobacteriota</taxon>
        <taxon>Cyanophyceae</taxon>
        <taxon>Prochlorotrichales</taxon>
        <taxon>Prochlorotrichaceae</taxon>
        <taxon>Prochlorothrix</taxon>
    </lineage>
</organism>
<dbReference type="PANTHER" id="PTHR33490:SF6">
    <property type="entry name" value="SLL1049 PROTEIN"/>
    <property type="match status" value="1"/>
</dbReference>
<keyword evidence="3" id="KW-1185">Reference proteome</keyword>
<dbReference type="SUPFAM" id="SSF54001">
    <property type="entry name" value="Cysteine proteinases"/>
    <property type="match status" value="1"/>
</dbReference>
<dbReference type="PANTHER" id="PTHR33490">
    <property type="entry name" value="BLR5614 PROTEIN-RELATED"/>
    <property type="match status" value="1"/>
</dbReference>
<dbReference type="InterPro" id="IPR015943">
    <property type="entry name" value="WD40/YVTN_repeat-like_dom_sf"/>
</dbReference>
<dbReference type="RefSeq" id="WP_017712770.1">
    <property type="nucleotide sequence ID" value="NZ_KB235937.1"/>
</dbReference>
<evidence type="ECO:0000313" key="2">
    <source>
        <dbReference type="EMBL" id="KKI98141.1"/>
    </source>
</evidence>